<evidence type="ECO:0000313" key="8">
    <source>
        <dbReference type="EMBL" id="OGL54158.1"/>
    </source>
</evidence>
<dbReference type="InterPro" id="IPR039661">
    <property type="entry name" value="ELP3"/>
</dbReference>
<dbReference type="GO" id="GO:0002926">
    <property type="term" value="P:tRNA wobble base 5-methoxycarbonylmethyl-2-thiouridinylation"/>
    <property type="evidence" value="ECO:0007669"/>
    <property type="project" value="TreeGrafter"/>
</dbReference>
<evidence type="ECO:0000256" key="4">
    <source>
        <dbReference type="ARBA" id="ARBA00022723"/>
    </source>
</evidence>
<dbReference type="GO" id="GO:0003824">
    <property type="term" value="F:catalytic activity"/>
    <property type="evidence" value="ECO:0007669"/>
    <property type="project" value="InterPro"/>
</dbReference>
<dbReference type="InterPro" id="IPR058240">
    <property type="entry name" value="rSAM_sf"/>
</dbReference>
<comment type="caution">
    <text evidence="8">The sequence shown here is derived from an EMBL/GenBank/DDBJ whole genome shotgun (WGS) entry which is preliminary data.</text>
</comment>
<dbReference type="SFLD" id="SFLDG01082">
    <property type="entry name" value="B12-binding_domain_containing"/>
    <property type="match status" value="1"/>
</dbReference>
<dbReference type="Gene3D" id="3.80.30.20">
    <property type="entry name" value="tm_1862 like domain"/>
    <property type="match status" value="1"/>
</dbReference>
<evidence type="ECO:0000313" key="9">
    <source>
        <dbReference type="Proteomes" id="UP000178082"/>
    </source>
</evidence>
<dbReference type="SFLD" id="SFLDG01086">
    <property type="entry name" value="elongater_protein-like"/>
    <property type="match status" value="1"/>
</dbReference>
<sequence>MKPLIIPVFIPNQGCPNVCIFCNQKKITGMTDLPGRDDVRRVIEEGTKGDGSLFYRKKSDKKKENRPLFSLFSASLNKPQRNTCFKEVAFYGGSFTGLDLKYQEELLGEGKKAIDSGLIEGIRISTRPDYINERVLKTLKAYGVRTIELGVQSFSDRVLESSKRGHNSSCIFNACEIIRESGFNLGIQLMMGLPQDSEETLIDSAEKAIGIKPNFVRIYPVLVLKDTELEELYLKGEYKPLSMEETIRIGKVMVKGFYMAGIPVIRFGLQPTDTINPDKDVIAGPFHPSLRHIIDSELAFEKMKMVIEANELSGRQVSFSVPKKEISIFQGIKKENIGRLKEVFGLRGIHFVVMKNAETGFSLPVR</sequence>
<organism evidence="8 9">
    <name type="scientific">Candidatus Schekmanbacteria bacterium RIFCSPLOWO2_12_FULL_38_15</name>
    <dbReference type="NCBI Taxonomy" id="1817883"/>
    <lineage>
        <taxon>Bacteria</taxon>
        <taxon>Candidatus Schekmaniibacteriota</taxon>
    </lineage>
</organism>
<keyword evidence="2" id="KW-0004">4Fe-4S</keyword>
<dbReference type="SFLD" id="SFLDS00029">
    <property type="entry name" value="Radical_SAM"/>
    <property type="match status" value="1"/>
</dbReference>
<dbReference type="Pfam" id="PF16199">
    <property type="entry name" value="Radical_SAM_C"/>
    <property type="match status" value="1"/>
</dbReference>
<dbReference type="PANTHER" id="PTHR11135">
    <property type="entry name" value="HISTONE ACETYLTRANSFERASE-RELATED"/>
    <property type="match status" value="1"/>
</dbReference>
<evidence type="ECO:0000256" key="1">
    <source>
        <dbReference type="ARBA" id="ARBA00001966"/>
    </source>
</evidence>
<dbReference type="InterPro" id="IPR007197">
    <property type="entry name" value="rSAM"/>
</dbReference>
<evidence type="ECO:0000256" key="2">
    <source>
        <dbReference type="ARBA" id="ARBA00022485"/>
    </source>
</evidence>
<dbReference type="GO" id="GO:0005737">
    <property type="term" value="C:cytoplasm"/>
    <property type="evidence" value="ECO:0007669"/>
    <property type="project" value="TreeGrafter"/>
</dbReference>
<dbReference type="Pfam" id="PF04055">
    <property type="entry name" value="Radical_SAM"/>
    <property type="match status" value="1"/>
</dbReference>
<comment type="cofactor">
    <cofactor evidence="1">
        <name>[4Fe-4S] cluster</name>
        <dbReference type="ChEBI" id="CHEBI:49883"/>
    </cofactor>
</comment>
<dbReference type="EMBL" id="MGDI01000016">
    <property type="protein sequence ID" value="OGL54158.1"/>
    <property type="molecule type" value="Genomic_DNA"/>
</dbReference>
<keyword evidence="3" id="KW-0949">S-adenosyl-L-methionine</keyword>
<dbReference type="InterPro" id="IPR023404">
    <property type="entry name" value="rSAM_horseshoe"/>
</dbReference>
<evidence type="ECO:0000256" key="3">
    <source>
        <dbReference type="ARBA" id="ARBA00022691"/>
    </source>
</evidence>
<dbReference type="PANTHER" id="PTHR11135:SF0">
    <property type="entry name" value="ELONGATOR COMPLEX PROTEIN 3"/>
    <property type="match status" value="1"/>
</dbReference>
<accession>A0A1F7SLP8</accession>
<dbReference type="CDD" id="cd01335">
    <property type="entry name" value="Radical_SAM"/>
    <property type="match status" value="1"/>
</dbReference>
<dbReference type="SUPFAM" id="SSF102114">
    <property type="entry name" value="Radical SAM enzymes"/>
    <property type="match status" value="1"/>
</dbReference>
<protein>
    <recommendedName>
        <fullName evidence="7">Radical SAM core domain-containing protein</fullName>
    </recommendedName>
</protein>
<name>A0A1F7SLP8_9BACT</name>
<keyword evidence="6" id="KW-0411">Iron-sulfur</keyword>
<proteinExistence type="predicted"/>
<dbReference type="AlphaFoldDB" id="A0A1F7SLP8"/>
<dbReference type="PROSITE" id="PS51918">
    <property type="entry name" value="RADICAL_SAM"/>
    <property type="match status" value="1"/>
</dbReference>
<dbReference type="Proteomes" id="UP000178082">
    <property type="component" value="Unassembled WGS sequence"/>
</dbReference>
<evidence type="ECO:0000259" key="7">
    <source>
        <dbReference type="PROSITE" id="PS51918"/>
    </source>
</evidence>
<reference evidence="8 9" key="1">
    <citation type="journal article" date="2016" name="Nat. Commun.">
        <title>Thousands of microbial genomes shed light on interconnected biogeochemical processes in an aquifer system.</title>
        <authorList>
            <person name="Anantharaman K."/>
            <person name="Brown C.T."/>
            <person name="Hug L.A."/>
            <person name="Sharon I."/>
            <person name="Castelle C.J."/>
            <person name="Probst A.J."/>
            <person name="Thomas B.C."/>
            <person name="Singh A."/>
            <person name="Wilkins M.J."/>
            <person name="Karaoz U."/>
            <person name="Brodie E.L."/>
            <person name="Williams K.H."/>
            <person name="Hubbard S.S."/>
            <person name="Banfield J.F."/>
        </authorList>
    </citation>
    <scope>NUCLEOTIDE SEQUENCE [LARGE SCALE GENOMIC DNA]</scope>
</reference>
<gene>
    <name evidence="8" type="ORF">A3G31_05190</name>
</gene>
<dbReference type="STRING" id="1817883.A3G31_05190"/>
<dbReference type="InterPro" id="IPR032432">
    <property type="entry name" value="Radical_SAM_C"/>
</dbReference>
<dbReference type="SMART" id="SM00729">
    <property type="entry name" value="Elp3"/>
    <property type="match status" value="1"/>
</dbReference>
<feature type="domain" description="Radical SAM core" evidence="7">
    <location>
        <begin position="1"/>
        <end position="263"/>
    </location>
</feature>
<dbReference type="GO" id="GO:0051539">
    <property type="term" value="F:4 iron, 4 sulfur cluster binding"/>
    <property type="evidence" value="ECO:0007669"/>
    <property type="project" value="UniProtKB-KW"/>
</dbReference>
<keyword evidence="5" id="KW-0408">Iron</keyword>
<evidence type="ECO:0000256" key="6">
    <source>
        <dbReference type="ARBA" id="ARBA00023014"/>
    </source>
</evidence>
<dbReference type="InterPro" id="IPR006638">
    <property type="entry name" value="Elp3/MiaA/NifB-like_rSAM"/>
</dbReference>
<keyword evidence="4" id="KW-0479">Metal-binding</keyword>
<dbReference type="GO" id="GO:0046872">
    <property type="term" value="F:metal ion binding"/>
    <property type="evidence" value="ECO:0007669"/>
    <property type="project" value="UniProtKB-KW"/>
</dbReference>
<evidence type="ECO:0000256" key="5">
    <source>
        <dbReference type="ARBA" id="ARBA00023004"/>
    </source>
</evidence>